<reference evidence="1" key="3">
    <citation type="submission" date="2025-09" db="UniProtKB">
        <authorList>
            <consortium name="Ensembl"/>
        </authorList>
    </citation>
    <scope>IDENTIFICATION</scope>
</reference>
<dbReference type="GeneTree" id="ENSGT00530000065380"/>
<proteinExistence type="predicted"/>
<sequence length="369" mass="41534">CENLLQNIVTGQWVLKKPIDARLREELKRKHENFRTEVGIPRKPWRSEGRCGYNVMAASGGKDWPQVASFCDPSSKKSCCTDVNDGICVPTIAQQQCSCPTCINALDYKDALESNWETKDKSCKWVNYTQLEACAVMNKLSSADSKAGIYFVGDSLIRNMYMGMVILLTGDRRKGIWKTCVTKELQNTCLGENQFVLRRCHDLVIAQSLKDLGYNNGVLCGGHRYFTAEYMAYGMPSQAVEFVKFVQSLAGKPNTYVVLGIGLHFHLNSQKIIDTYLDPVLTMLRGLGHEWPKLVWVHPLSIGLLKPPKYMKSQGTVAIAKFIMEMEAYLILHKIPCLDFRGITTKVHSYDGTHYGTGVNVMKTQILLN</sequence>
<dbReference type="Ensembl" id="ENSCSAVT00000016120.1">
    <property type="protein sequence ID" value="ENSCSAVP00000015941.1"/>
    <property type="gene ID" value="ENSCSAVG00000009384.1"/>
</dbReference>
<protein>
    <submittedName>
        <fullName evidence="1">Uncharacterized protein</fullName>
    </submittedName>
</protein>
<name>H2ZEC5_CIOSA</name>
<accession>H2ZEC5</accession>
<dbReference type="InParanoid" id="H2ZEC5"/>
<dbReference type="AlphaFoldDB" id="H2ZEC5"/>
<dbReference type="Proteomes" id="UP000007875">
    <property type="component" value="Unassembled WGS sequence"/>
</dbReference>
<dbReference type="STRING" id="51511.ENSCSAVP00000015941"/>
<organism evidence="1 2">
    <name type="scientific">Ciona savignyi</name>
    <name type="common">Pacific transparent sea squirt</name>
    <dbReference type="NCBI Taxonomy" id="51511"/>
    <lineage>
        <taxon>Eukaryota</taxon>
        <taxon>Metazoa</taxon>
        <taxon>Chordata</taxon>
        <taxon>Tunicata</taxon>
        <taxon>Ascidiacea</taxon>
        <taxon>Phlebobranchia</taxon>
        <taxon>Cionidae</taxon>
        <taxon>Ciona</taxon>
    </lineage>
</organism>
<dbReference type="HOGENOM" id="CLU_034888_0_0_1"/>
<evidence type="ECO:0000313" key="2">
    <source>
        <dbReference type="Proteomes" id="UP000007875"/>
    </source>
</evidence>
<evidence type="ECO:0000313" key="1">
    <source>
        <dbReference type="Ensembl" id="ENSCSAVP00000015941.1"/>
    </source>
</evidence>
<keyword evidence="2" id="KW-1185">Reference proteome</keyword>
<dbReference type="eggNOG" id="ENOG502TJ9H">
    <property type="taxonomic scope" value="Eukaryota"/>
</dbReference>
<dbReference type="PANTHER" id="PTHR20003:SF7">
    <property type="entry name" value="SGNH DOMAIN-CONTAINING PROTEIN"/>
    <property type="match status" value="1"/>
</dbReference>
<reference evidence="1" key="2">
    <citation type="submission" date="2025-08" db="UniProtKB">
        <authorList>
            <consortium name="Ensembl"/>
        </authorList>
    </citation>
    <scope>IDENTIFICATION</scope>
</reference>
<dbReference type="OMA" id="IWISTHA"/>
<dbReference type="PANTHER" id="PTHR20003">
    <property type="entry name" value="GLYCOPROTEIN-RELATED"/>
    <property type="match status" value="1"/>
</dbReference>
<reference evidence="2" key="1">
    <citation type="submission" date="2003-08" db="EMBL/GenBank/DDBJ databases">
        <authorList>
            <person name="Birren B."/>
            <person name="Nusbaum C."/>
            <person name="Abebe A."/>
            <person name="Abouelleil A."/>
            <person name="Adekoya E."/>
            <person name="Ait-zahra M."/>
            <person name="Allen N."/>
            <person name="Allen T."/>
            <person name="An P."/>
            <person name="Anderson M."/>
            <person name="Anderson S."/>
            <person name="Arachchi H."/>
            <person name="Armbruster J."/>
            <person name="Bachantsang P."/>
            <person name="Baldwin J."/>
            <person name="Barry A."/>
            <person name="Bayul T."/>
            <person name="Blitshsteyn B."/>
            <person name="Bloom T."/>
            <person name="Blye J."/>
            <person name="Boguslavskiy L."/>
            <person name="Borowsky M."/>
            <person name="Boukhgalter B."/>
            <person name="Brunache A."/>
            <person name="Butler J."/>
            <person name="Calixte N."/>
            <person name="Calvo S."/>
            <person name="Camarata J."/>
            <person name="Campo K."/>
            <person name="Chang J."/>
            <person name="Cheshatsang Y."/>
            <person name="Citroen M."/>
            <person name="Collymore A."/>
            <person name="Considine T."/>
            <person name="Cook A."/>
            <person name="Cooke P."/>
            <person name="Corum B."/>
            <person name="Cuomo C."/>
            <person name="David R."/>
            <person name="Dawoe T."/>
            <person name="Degray S."/>
            <person name="Dodge S."/>
            <person name="Dooley K."/>
            <person name="Dorje P."/>
            <person name="Dorjee K."/>
            <person name="Dorris L."/>
            <person name="Duffey N."/>
            <person name="Dupes A."/>
            <person name="Elkins T."/>
            <person name="Engels R."/>
            <person name="Erickson J."/>
            <person name="Farina A."/>
            <person name="Faro S."/>
            <person name="Ferreira P."/>
            <person name="Fischer H."/>
            <person name="Fitzgerald M."/>
            <person name="Foley K."/>
            <person name="Gage D."/>
            <person name="Galagan J."/>
            <person name="Gearin G."/>
            <person name="Gnerre S."/>
            <person name="Gnirke A."/>
            <person name="Goyette A."/>
            <person name="Graham J."/>
            <person name="Grandbois E."/>
            <person name="Gyaltsen K."/>
            <person name="Hafez N."/>
            <person name="Hagopian D."/>
            <person name="Hagos B."/>
            <person name="Hall J."/>
            <person name="Hatcher B."/>
            <person name="Heller A."/>
            <person name="Higgins H."/>
            <person name="Honan T."/>
            <person name="Horn A."/>
            <person name="Houde N."/>
            <person name="Hughes L."/>
            <person name="Hulme W."/>
            <person name="Husby E."/>
            <person name="Iliev I."/>
            <person name="Jaffe D."/>
            <person name="Jones C."/>
            <person name="Kamal M."/>
            <person name="Kamat A."/>
            <person name="Kamvysselis M."/>
            <person name="Karlsson E."/>
            <person name="Kells C."/>
            <person name="Kieu A."/>
            <person name="Kisner P."/>
            <person name="Kodira C."/>
            <person name="Kulbokas E."/>
            <person name="Labutti K."/>
            <person name="Lama D."/>
            <person name="Landers T."/>
            <person name="Leger J."/>
            <person name="Levine S."/>
            <person name="Lewis D."/>
            <person name="Lewis T."/>
            <person name="Lindblad-toh K."/>
            <person name="Liu X."/>
            <person name="Lokyitsang T."/>
            <person name="Lokyitsang Y."/>
            <person name="Lucien O."/>
            <person name="Lui A."/>
            <person name="Ma L.J."/>
            <person name="Mabbitt R."/>
            <person name="Macdonald J."/>
            <person name="Maclean C."/>
            <person name="Major J."/>
            <person name="Manning J."/>
            <person name="Marabella R."/>
            <person name="Maru K."/>
            <person name="Matthews C."/>
            <person name="Mauceli E."/>
            <person name="Mccarthy M."/>
            <person name="Mcdonough S."/>
            <person name="Mcghee T."/>
            <person name="Meldrim J."/>
            <person name="Meneus L."/>
            <person name="Mesirov J."/>
            <person name="Mihalev A."/>
            <person name="Mihova T."/>
            <person name="Mikkelsen T."/>
            <person name="Mlenga V."/>
            <person name="Moru K."/>
            <person name="Mozes J."/>
            <person name="Mulrain L."/>
            <person name="Munson G."/>
            <person name="Naylor J."/>
            <person name="Newes C."/>
            <person name="Nguyen C."/>
            <person name="Nguyen N."/>
            <person name="Nguyen T."/>
            <person name="Nicol R."/>
            <person name="Nielsen C."/>
            <person name="Nizzari M."/>
            <person name="Norbu C."/>
            <person name="Norbu N."/>
            <person name="O'donnell P."/>
            <person name="Okoawo O."/>
            <person name="O'leary S."/>
            <person name="Omotosho B."/>
            <person name="O'neill K."/>
            <person name="Osman S."/>
            <person name="Parker S."/>
            <person name="Perrin D."/>
            <person name="Phunkhang P."/>
            <person name="Piqani B."/>
            <person name="Purcell S."/>
            <person name="Rachupka T."/>
            <person name="Ramasamy U."/>
            <person name="Rameau R."/>
            <person name="Ray V."/>
            <person name="Raymond C."/>
            <person name="Retta R."/>
            <person name="Richardson S."/>
            <person name="Rise C."/>
            <person name="Rodriguez J."/>
            <person name="Rogers J."/>
            <person name="Rogov P."/>
            <person name="Rutman M."/>
            <person name="Schupbach R."/>
            <person name="Seaman C."/>
            <person name="Settipalli S."/>
            <person name="Sharpe T."/>
            <person name="Sheridan J."/>
            <person name="Sherpa N."/>
            <person name="Shi J."/>
            <person name="Smirnov S."/>
            <person name="Smith C."/>
            <person name="Sougnez C."/>
            <person name="Spencer B."/>
            <person name="Stalker J."/>
            <person name="Stange-thomann N."/>
            <person name="Stavropoulos S."/>
            <person name="Stetson K."/>
            <person name="Stone C."/>
            <person name="Stone S."/>
            <person name="Stubbs M."/>
            <person name="Talamas J."/>
            <person name="Tchuinga P."/>
            <person name="Tenzing P."/>
            <person name="Tesfaye S."/>
            <person name="Theodore J."/>
            <person name="Thoulutsang Y."/>
            <person name="Topham K."/>
            <person name="Towey S."/>
            <person name="Tsamla T."/>
            <person name="Tsomo N."/>
            <person name="Vallee D."/>
            <person name="Vassiliev H."/>
            <person name="Venkataraman V."/>
            <person name="Vinson J."/>
            <person name="Vo A."/>
            <person name="Wade C."/>
            <person name="Wang S."/>
            <person name="Wangchuk T."/>
            <person name="Wangdi T."/>
            <person name="Whittaker C."/>
            <person name="Wilkinson J."/>
            <person name="Wu Y."/>
            <person name="Wyman D."/>
            <person name="Yadav S."/>
            <person name="Yang S."/>
            <person name="Yang X."/>
            <person name="Yeager S."/>
            <person name="Yee E."/>
            <person name="Young G."/>
            <person name="Zainoun J."/>
            <person name="Zembeck L."/>
            <person name="Zimmer A."/>
            <person name="Zody M."/>
            <person name="Lander E."/>
        </authorList>
    </citation>
    <scope>NUCLEOTIDE SEQUENCE [LARGE SCALE GENOMIC DNA]</scope>
</reference>